<protein>
    <submittedName>
        <fullName evidence="2">YqjD family protein</fullName>
    </submittedName>
</protein>
<dbReference type="PANTHER" id="PTHR35893">
    <property type="entry name" value="INNER MEMBRANE PROTEIN-RELATED"/>
    <property type="match status" value="1"/>
</dbReference>
<accession>A0ABW5E293</accession>
<dbReference type="Proteomes" id="UP001597297">
    <property type="component" value="Unassembled WGS sequence"/>
</dbReference>
<sequence>MDYATPNPGAVKDEENEVPVSNTSKAAELSKAAAEKARLAAQEVQNKATQLKSAASDKAQQFKGYAGEKATAIKDGASAKAHDVKVAAGEKYEQSKAKAQDLHQSSEAYIRQNPTKCVLGAFGVGLLVGLLARRR</sequence>
<name>A0ABW5E293_9BACT</name>
<evidence type="ECO:0000256" key="1">
    <source>
        <dbReference type="SAM" id="MobiDB-lite"/>
    </source>
</evidence>
<gene>
    <name evidence="2" type="ORF">ACFSQZ_06385</name>
</gene>
<dbReference type="Gene3D" id="6.10.140.1430">
    <property type="match status" value="1"/>
</dbReference>
<reference evidence="3" key="1">
    <citation type="journal article" date="2019" name="Int. J. Syst. Evol. Microbiol.">
        <title>The Global Catalogue of Microorganisms (GCM) 10K type strain sequencing project: providing services to taxonomists for standard genome sequencing and annotation.</title>
        <authorList>
            <consortium name="The Broad Institute Genomics Platform"/>
            <consortium name="The Broad Institute Genome Sequencing Center for Infectious Disease"/>
            <person name="Wu L."/>
            <person name="Ma J."/>
        </authorList>
    </citation>
    <scope>NUCLEOTIDE SEQUENCE [LARGE SCALE GENOMIC DNA]</scope>
    <source>
        <strain evidence="3">JCM 16545</strain>
    </source>
</reference>
<dbReference type="EMBL" id="JBHUJC010000019">
    <property type="protein sequence ID" value="MFD2276088.1"/>
    <property type="molecule type" value="Genomic_DNA"/>
</dbReference>
<organism evidence="2 3">
    <name type="scientific">Rubritalea spongiae</name>
    <dbReference type="NCBI Taxonomy" id="430797"/>
    <lineage>
        <taxon>Bacteria</taxon>
        <taxon>Pseudomonadati</taxon>
        <taxon>Verrucomicrobiota</taxon>
        <taxon>Verrucomicrobiia</taxon>
        <taxon>Verrucomicrobiales</taxon>
        <taxon>Rubritaleaceae</taxon>
        <taxon>Rubritalea</taxon>
    </lineage>
</organism>
<keyword evidence="3" id="KW-1185">Reference proteome</keyword>
<dbReference type="InterPro" id="IPR010279">
    <property type="entry name" value="YqjD/ElaB"/>
</dbReference>
<evidence type="ECO:0000313" key="3">
    <source>
        <dbReference type="Proteomes" id="UP001597297"/>
    </source>
</evidence>
<evidence type="ECO:0000313" key="2">
    <source>
        <dbReference type="EMBL" id="MFD2276088.1"/>
    </source>
</evidence>
<feature type="region of interest" description="Disordered" evidence="1">
    <location>
        <begin position="1"/>
        <end position="29"/>
    </location>
</feature>
<proteinExistence type="predicted"/>
<dbReference type="RefSeq" id="WP_377095309.1">
    <property type="nucleotide sequence ID" value="NZ_JBHSJM010000001.1"/>
</dbReference>
<dbReference type="PANTHER" id="PTHR35893:SF3">
    <property type="entry name" value="INNER MEMBRANE PROTEIN"/>
    <property type="match status" value="1"/>
</dbReference>
<comment type="caution">
    <text evidence="2">The sequence shown here is derived from an EMBL/GenBank/DDBJ whole genome shotgun (WGS) entry which is preliminary data.</text>
</comment>